<reference evidence="3 5" key="9">
    <citation type="journal article" date="2015" name="G3 (Bethesda)">
        <title>Gene Model Annotations for Drosophila melanogaster: Impact of High-Throughput Data.</title>
        <authorList>
            <consortium name="FlyBase Consortium"/>
            <person name="Matthews B.B."/>
            <person name="Dos Santos G."/>
            <person name="Crosby M.A."/>
            <person name="Emmert D.B."/>
            <person name="St Pierre S.E."/>
            <person name="Gramates L.S."/>
            <person name="Zhou P."/>
            <person name="Schroeder A.J."/>
            <person name="Falls K."/>
            <person name="Strelets V."/>
            <person name="Russo S.M."/>
            <person name="Gelbart W.M."/>
            <person name="null"/>
        </authorList>
    </citation>
    <scope>NUCLEOTIDE SEQUENCE [LARGE SCALE GENOMIC DNA]</scope>
    <source>
        <strain evidence="5">Berkeley</strain>
    </source>
</reference>
<dbReference type="CTD" id="8161"/>
<reference evidence="3 5" key="7">
    <citation type="journal article" date="2007" name="Science">
        <title>The Release 5.1 annotation of Drosophila melanogaster heterochromatin.</title>
        <authorList>
            <person name="Smith C.D."/>
            <person name="Shu S."/>
            <person name="Mungall C.J."/>
            <person name="Karpen G.H."/>
        </authorList>
    </citation>
    <scope>NUCLEOTIDE SEQUENCE [LARGE SCALE GENOMIC DNA]</scope>
    <source>
        <strain evidence="5">Berkeley</strain>
    </source>
</reference>
<reference evidence="3 5" key="3">
    <citation type="journal article" date="2002" name="Genome Biol.">
        <title>Annotation of the Drosophila melanogaster euchromatic genome: a systematic review.</title>
        <authorList>
            <person name="Misra S."/>
            <person name="Crosby M.A."/>
            <person name="Mungall C.J."/>
            <person name="Matthews B.B."/>
            <person name="Campbell K.S."/>
            <person name="Hradecky P."/>
            <person name="Huang Y."/>
            <person name="Kaminker J.S."/>
            <person name="Millburn G.H."/>
            <person name="Prochnik S.E."/>
            <person name="Smith C.D."/>
            <person name="Tupy J.L."/>
            <person name="Whitfied E.J."/>
            <person name="Bayraktaroglu L."/>
            <person name="Berman B.P."/>
            <person name="Bettencourt B.R."/>
            <person name="Celniker S.E."/>
            <person name="de Grey A.D."/>
            <person name="Drysdale R.A."/>
            <person name="Harris N.L."/>
            <person name="Richter J."/>
            <person name="Russo S."/>
            <person name="Schroeder A.J."/>
            <person name="Shu S.Q."/>
            <person name="Stapleton M."/>
            <person name="Yamada C."/>
            <person name="Ashburner M."/>
            <person name="Gelbart W.M."/>
            <person name="Rubin G.M."/>
            <person name="Lewis S.E."/>
        </authorList>
    </citation>
    <scope>GENOME REANNOTATION</scope>
    <source>
        <strain evidence="5">Berkeley</strain>
    </source>
</reference>
<proteinExistence type="evidence at protein level"/>
<reference evidence="3 5" key="8">
    <citation type="journal article" date="2007" name="Science">
        <title>Sequence finishing and mapping of Drosophila melanogaster heterochromatin.</title>
        <authorList>
            <person name="Hoskins R.A."/>
            <person name="Carlson J.W."/>
            <person name="Kennedy C."/>
            <person name="Acevedo D."/>
            <person name="Evans-Holm M."/>
            <person name="Frise E."/>
            <person name="Wan K.H."/>
            <person name="Park S."/>
            <person name="Mendez-Lago M."/>
            <person name="Rossi F."/>
            <person name="Villasante A."/>
            <person name="Dimitri P."/>
            <person name="Karpen G.H."/>
            <person name="Celniker S.E."/>
        </authorList>
    </citation>
    <scope>NUCLEOTIDE SEQUENCE [LARGE SCALE GENOMIC DNA]</scope>
    <source>
        <strain evidence="5">Berkeley</strain>
    </source>
</reference>
<gene>
    <name evidence="3 4" type="primary">coil</name>
    <name evidence="3" type="synonym">Coilin</name>
    <name evidence="3" type="synonym">Dmel\CG8710</name>
    <name evidence="3 4" type="ORF">CG8710</name>
    <name evidence="3" type="ORF">Dmel_CG8710</name>
</gene>
<reference evidence="3 5" key="10">
    <citation type="journal article" date="2015" name="G3 (Bethesda)">
        <title>Gene Model Annotations for Drosophila melanogaster: The Rule-Benders.</title>
        <authorList>
            <consortium name="FlyBase Consortium"/>
            <person name="Crosby M.A."/>
            <person name="Gramates L.S."/>
            <person name="Dos Santos G."/>
            <person name="Matthews B.B."/>
            <person name="St Pierre S.E."/>
            <person name="Zhou P."/>
            <person name="Schroeder A.J."/>
            <person name="Falls K."/>
            <person name="Emmert D.B."/>
            <person name="Russo S.M."/>
            <person name="Gelbart W.M."/>
            <person name="null"/>
        </authorList>
    </citation>
    <scope>NUCLEOTIDE SEQUENCE [LARGE SCALE GENOMIC DNA]</scope>
    <source>
        <strain evidence="5">Berkeley</strain>
    </source>
</reference>
<reference evidence="3 5" key="6">
    <citation type="journal article" date="2005" name="PLoS Comput. Biol.">
        <title>Combined evidence annotation of transposable elements in genome sequences.</title>
        <authorList>
            <person name="Quesneville H."/>
            <person name="Bergman C.M."/>
            <person name="Andrieu O."/>
            <person name="Autard D."/>
            <person name="Nouaud D."/>
            <person name="Ashburner M."/>
            <person name="Anxolabehere D."/>
        </authorList>
    </citation>
    <scope>NUCLEOTIDE SEQUENCE [LARGE SCALE GENOMIC DNA]</scope>
    <source>
        <strain evidence="5">Berkeley</strain>
    </source>
</reference>
<feature type="compositionally biased region" description="Basic and acidic residues" evidence="1">
    <location>
        <begin position="223"/>
        <end position="234"/>
    </location>
</feature>
<feature type="compositionally biased region" description="Polar residues" evidence="1">
    <location>
        <begin position="152"/>
        <end position="181"/>
    </location>
</feature>
<dbReference type="Proteomes" id="UP000000803">
    <property type="component" value="Chromosome 2R"/>
</dbReference>
<organism evidence="3 5">
    <name type="scientific">Drosophila melanogaster</name>
    <name type="common">Fruit fly</name>
    <dbReference type="NCBI Taxonomy" id="7227"/>
    <lineage>
        <taxon>Eukaryota</taxon>
        <taxon>Metazoa</taxon>
        <taxon>Ecdysozoa</taxon>
        <taxon>Arthropoda</taxon>
        <taxon>Hexapoda</taxon>
        <taxon>Insecta</taxon>
        <taxon>Pterygota</taxon>
        <taxon>Neoptera</taxon>
        <taxon>Endopterygota</taxon>
        <taxon>Diptera</taxon>
        <taxon>Brachycera</taxon>
        <taxon>Muscomorpha</taxon>
        <taxon>Ephydroidea</taxon>
        <taxon>Drosophilidae</taxon>
        <taxon>Drosophila</taxon>
        <taxon>Sophophora</taxon>
    </lineage>
</organism>
<evidence type="ECO:0000313" key="5">
    <source>
        <dbReference type="Proteomes" id="UP000000803"/>
    </source>
</evidence>
<dbReference type="AlphaFoldDB" id="A0A0B4LEV8"/>
<feature type="region of interest" description="Disordered" evidence="1">
    <location>
        <begin position="149"/>
        <end position="276"/>
    </location>
</feature>
<reference evidence="3 5" key="1">
    <citation type="journal article" date="2000" name="Science">
        <title>The genome sequence of Drosophila melanogaster.</title>
        <authorList>
            <person name="Adams M.D."/>
            <person name="Celniker S.E."/>
            <person name="Holt R.A."/>
            <person name="Evans C.A."/>
            <person name="Gocayne J.D."/>
            <person name="Amanatides P.G."/>
            <person name="Scherer S.E."/>
            <person name="Li P.W."/>
            <person name="Hoskins R.A."/>
            <person name="Galle R.F."/>
            <person name="George R.A."/>
            <person name="Lewis S.E."/>
            <person name="Richards S."/>
            <person name="Ashburner M."/>
            <person name="Henderson S.N."/>
            <person name="Sutton G.G."/>
            <person name="Wortman J.R."/>
            <person name="Yandell M.D."/>
            <person name="Zhang Q."/>
            <person name="Chen L.X."/>
            <person name="Brandon R.C."/>
            <person name="Rogers Y.H."/>
            <person name="Blazej R.G."/>
            <person name="Champe M."/>
            <person name="Pfeiffer B.D."/>
            <person name="Wan K.H."/>
            <person name="Doyle C."/>
            <person name="Baxter E.G."/>
            <person name="Helt G."/>
            <person name="Nelson C.R."/>
            <person name="Gabor G.L."/>
            <person name="Abril J.F."/>
            <person name="Agbayani A."/>
            <person name="An H.J."/>
            <person name="Andrews-Pfannkoch C."/>
            <person name="Baldwin D."/>
            <person name="Ballew R.M."/>
            <person name="Basu A."/>
            <person name="Baxendale J."/>
            <person name="Bayraktaroglu L."/>
            <person name="Beasley E.M."/>
            <person name="Beeson K.Y."/>
            <person name="Benos P.V."/>
            <person name="Berman B.P."/>
            <person name="Bhandari D."/>
            <person name="Bolshakov S."/>
            <person name="Borkova D."/>
            <person name="Botchan M.R."/>
            <person name="Bouck J."/>
            <person name="Brokstein P."/>
            <person name="Brottier P."/>
            <person name="Burtis K.C."/>
            <person name="Busam D.A."/>
            <person name="Butler H."/>
            <person name="Cadieu E."/>
            <person name="Center A."/>
            <person name="Chandra I."/>
            <person name="Cherry J.M."/>
            <person name="Cawley S."/>
            <person name="Dahlke C."/>
            <person name="Davenport L.B."/>
            <person name="Davies P."/>
            <person name="de Pablos B."/>
            <person name="Delcher A."/>
            <person name="Deng Z."/>
            <person name="Mays A.D."/>
            <person name="Dew I."/>
            <person name="Dietz S.M."/>
            <person name="Dodson K."/>
            <person name="Doup L.E."/>
            <person name="Downes M."/>
            <person name="Dugan-Rocha S."/>
            <person name="Dunkov B.C."/>
            <person name="Dunn P."/>
            <person name="Durbin K.J."/>
            <person name="Evangelista C.C."/>
            <person name="Ferraz C."/>
            <person name="Ferriera S."/>
            <person name="Fleischmann W."/>
            <person name="Fosler C."/>
            <person name="Gabrielian A.E."/>
            <person name="Garg N.S."/>
            <person name="Gelbart W.M."/>
            <person name="Glasser K."/>
            <person name="Glodek A."/>
            <person name="Gong F."/>
            <person name="Gorrell J.H."/>
            <person name="Gu Z."/>
            <person name="Guan P."/>
            <person name="Harris M."/>
            <person name="Harris N.L."/>
            <person name="Harvey D."/>
            <person name="Heiman T.J."/>
            <person name="Hernandez J.R."/>
            <person name="Houck J."/>
            <person name="Hostin D."/>
            <person name="Houston K.A."/>
            <person name="Howland T.J."/>
            <person name="Wei M.H."/>
            <person name="Ibegwam C."/>
            <person name="Jalali M."/>
            <person name="Kalush F."/>
            <person name="Karpen G.H."/>
            <person name="Ke Z."/>
            <person name="Kennison J.A."/>
            <person name="Ketchum K.A."/>
            <person name="Kimmel B.E."/>
            <person name="Kodira C.D."/>
            <person name="Kraft C."/>
            <person name="Kravitz S."/>
            <person name="Kulp D."/>
            <person name="Lai Z."/>
            <person name="Lasko P."/>
            <person name="Lei Y."/>
            <person name="Levitsky A.A."/>
            <person name="Li J."/>
            <person name="Li Z."/>
            <person name="Liang Y."/>
            <person name="Lin X."/>
            <person name="Liu X."/>
            <person name="Mattei B."/>
            <person name="McIntosh T.C."/>
            <person name="McLeod M.P."/>
            <person name="McPherson D."/>
            <person name="Merkulov G."/>
            <person name="Milshina N.V."/>
            <person name="Mobarry C."/>
            <person name="Morris J."/>
            <person name="Moshrefi A."/>
            <person name="Mount S.M."/>
            <person name="Moy M."/>
            <person name="Murphy B."/>
            <person name="Murphy L."/>
            <person name="Muzny D.M."/>
            <person name="Nelson D.L."/>
            <person name="Nelson D.R."/>
            <person name="Nelson K.A."/>
            <person name="Nixon K."/>
            <person name="Nusskern D.R."/>
            <person name="Pacleb J.M."/>
            <person name="Palazzolo M."/>
            <person name="Pittman G.S."/>
            <person name="Pan S."/>
            <person name="Pollard J."/>
            <person name="Puri V."/>
            <person name="Reese M.G."/>
            <person name="Reinert K."/>
            <person name="Remington K."/>
            <person name="Saunders R.D."/>
            <person name="Scheeler F."/>
            <person name="Shen H."/>
            <person name="Shue B.C."/>
            <person name="Siden-Kiamos I."/>
            <person name="Simpson M."/>
            <person name="Skupski M.P."/>
            <person name="Smith T."/>
            <person name="Spier E."/>
            <person name="Spradling A.C."/>
            <person name="Stapleton M."/>
            <person name="Strong R."/>
            <person name="Sun E."/>
            <person name="Svirskas R."/>
            <person name="Tector C."/>
            <person name="Turner R."/>
            <person name="Venter E."/>
            <person name="Wang A.H."/>
            <person name="Wang X."/>
            <person name="Wang Z.Y."/>
            <person name="Wassarman D.A."/>
            <person name="Weinstock G.M."/>
            <person name="Weissenbach J."/>
            <person name="Williams S.M."/>
            <person name="WoodageT"/>
            <person name="Worley K.C."/>
            <person name="Wu D."/>
            <person name="Yang S."/>
            <person name="Yao Q.A."/>
            <person name="Ye J."/>
            <person name="Yeh R.F."/>
            <person name="Zaveri J.S."/>
            <person name="Zhan M."/>
            <person name="Zhang G."/>
            <person name="Zhao Q."/>
            <person name="Zheng L."/>
            <person name="Zheng X.H."/>
            <person name="Zhong F.N."/>
            <person name="Zhong W."/>
            <person name="Zhou X."/>
            <person name="Zhu S."/>
            <person name="Zhu X."/>
            <person name="Smith H.O."/>
            <person name="Gibbs R.A."/>
            <person name="Myers E.W."/>
            <person name="Rubin G.M."/>
            <person name="Venter J.C."/>
        </authorList>
    </citation>
    <scope>NUCLEOTIDE SEQUENCE [LARGE SCALE GENOMIC DNA]</scope>
    <source>
        <strain evidence="5">Berkeley</strain>
    </source>
</reference>
<reference evidence="3 5" key="4">
    <citation type="journal article" date="2002" name="Genome Biol.">
        <title>The transposable elements of the Drosophila melanogaster euchromatin: a genomics perspective.</title>
        <authorList>
            <person name="Kaminker J.S."/>
            <person name="Bergman C.M."/>
            <person name="Kronmiller B."/>
            <person name="Carlson J."/>
            <person name="Svirskas R."/>
            <person name="Patel S."/>
            <person name="Frise E."/>
            <person name="Wheeler D.A."/>
            <person name="Lewis S.E."/>
            <person name="Rubin G.M."/>
            <person name="Ashburner M."/>
            <person name="Celniker S.E."/>
        </authorList>
    </citation>
    <scope>NUCLEOTIDE SEQUENCE [LARGE SCALE GENOMIC DNA]</scope>
    <source>
        <strain evidence="5">Berkeley</strain>
    </source>
</reference>
<dbReference type="EMBL" id="AE013599">
    <property type="protein sequence ID" value="AHN55982.1"/>
    <property type="molecule type" value="Genomic_DNA"/>
</dbReference>
<dbReference type="OrthoDB" id="74813at2759"/>
<dbReference type="GeneID" id="35785"/>
<dbReference type="AGR" id="FB:FBgn0033265"/>
<reference evidence="3 5" key="5">
    <citation type="journal article" date="2002" name="Genome Biol.">
        <title>Heterochromatic sequences in a Drosophila whole-genome shotgun assembly.</title>
        <authorList>
            <person name="Hoskins R.A."/>
            <person name="Smith C.D."/>
            <person name="Carlson J.W."/>
            <person name="Carvalho A.B."/>
            <person name="Halpern A."/>
            <person name="Kaminker J.S."/>
            <person name="Kennedy C."/>
            <person name="Mungall C.J."/>
            <person name="Sullivan B.A."/>
            <person name="Sutton G.G."/>
            <person name="Yasuhara J.C."/>
            <person name="Wakimoto B.T."/>
            <person name="Myers E.W."/>
            <person name="Celniker S.E."/>
            <person name="Rubin G.M."/>
            <person name="Karpen G.H."/>
        </authorList>
    </citation>
    <scope>NUCLEOTIDE SEQUENCE [LARGE SCALE GENOMIC DNA]</scope>
    <source>
        <strain evidence="5">Berkeley</strain>
    </source>
</reference>
<dbReference type="Bgee" id="FBgn0033265">
    <property type="expression patterns" value="Expressed in spermatocyte in testis and 84 other cell types or tissues"/>
</dbReference>
<dbReference type="ExpressionAtlas" id="A0A0B4LEV8">
    <property type="expression patterns" value="baseline and differential"/>
</dbReference>
<name>A0A0B4LEV8_DROME</name>
<dbReference type="DNASU" id="35785"/>
<feature type="compositionally biased region" description="Basic and acidic residues" evidence="1">
    <location>
        <begin position="251"/>
        <end position="272"/>
    </location>
</feature>
<dbReference type="Pfam" id="PF15862">
    <property type="entry name" value="Coilin_N"/>
    <property type="match status" value="1"/>
</dbReference>
<feature type="domain" description="Coilin N-terminal" evidence="2">
    <location>
        <begin position="8"/>
        <end position="125"/>
    </location>
</feature>
<dbReference type="BioGRID-ORCS" id="35785">
    <property type="hits" value="0 hits in 1 CRISPR screen"/>
</dbReference>
<accession>A0A0B4LEV8</accession>
<dbReference type="InterPro" id="IPR031722">
    <property type="entry name" value="Coilin_N"/>
</dbReference>
<dbReference type="RefSeq" id="NP_001286184.1">
    <property type="nucleotide sequence ID" value="NM_001299255.1"/>
</dbReference>
<evidence type="ECO:0007829" key="6">
    <source>
        <dbReference type="PeptideAtlas" id="A0A0B4LEV8"/>
    </source>
</evidence>
<dbReference type="FlyBase" id="FBgn0033265">
    <property type="gene designation" value="coil"/>
</dbReference>
<reference evidence="3 5" key="2">
    <citation type="journal article" date="2002" name="Genome Biol.">
        <title>Finishing a whole-genome shotgun: release 3 of the Drosophila melanogaster euchromatic genome sequence.</title>
        <authorList>
            <person name="Celniker S.E."/>
            <person name="Wheeler D.A."/>
            <person name="Kronmiller B."/>
            <person name="Carlson J.W."/>
            <person name="Halpern A."/>
            <person name="Patel S."/>
            <person name="Adams M."/>
            <person name="Champe M."/>
            <person name="Dugan S.P."/>
            <person name="Frise E."/>
            <person name="Hodgson A."/>
            <person name="George R.A."/>
            <person name="Hoskins R.A."/>
            <person name="Laverty T."/>
            <person name="Muzny D.M."/>
            <person name="Nelson C.R."/>
            <person name="Pacleb J.M."/>
            <person name="Park S."/>
            <person name="Pfeiffer B.D."/>
            <person name="Richards S."/>
            <person name="Sodergren E.J."/>
            <person name="Svirskas R."/>
            <person name="Tabor P.E."/>
            <person name="Wan K."/>
            <person name="Stapleton M."/>
            <person name="Sutton G.G."/>
            <person name="Venter C."/>
            <person name="Weinstock G."/>
            <person name="Scherer S.E."/>
            <person name="Myers E.W."/>
            <person name="Gibbs R.A."/>
            <person name="Rubin G.M."/>
        </authorList>
    </citation>
    <scope>NUCLEOTIDE SEQUENCE [LARGE SCALE GENOMIC DNA]</scope>
    <source>
        <strain evidence="5">Berkeley</strain>
    </source>
</reference>
<feature type="region of interest" description="Disordered" evidence="1">
    <location>
        <begin position="87"/>
        <end position="135"/>
    </location>
</feature>
<keyword evidence="5" id="KW-1185">Reference proteome</keyword>
<dbReference type="VEuPathDB" id="VectorBase:FBgn0033265"/>
<evidence type="ECO:0000256" key="1">
    <source>
        <dbReference type="SAM" id="MobiDB-lite"/>
    </source>
</evidence>
<feature type="region of interest" description="Disordered" evidence="1">
    <location>
        <begin position="342"/>
        <end position="362"/>
    </location>
</feature>
<evidence type="ECO:0000313" key="3">
    <source>
        <dbReference type="EMBL" id="AHN55982.1"/>
    </source>
</evidence>
<keyword evidence="6" id="KW-1267">Proteomics identification</keyword>
<protein>
    <submittedName>
        <fullName evidence="3">Coilin, isoform E</fullName>
    </submittedName>
</protein>
<evidence type="ECO:0000259" key="2">
    <source>
        <dbReference type="Pfam" id="PF15862"/>
    </source>
</evidence>
<sequence length="633" mass="70459">MQHSSMKVDLSNFFKDERRNSLVFIDAAWNNIKDLQDHIQNLFSLKDISLLTSDGCYLPPRESIKVLNSAEGLKAFRFASHDSDTFVSPAPVKSSKKRKNRSVEEQVHLTASTPLRPSKRSKNQNNSEWINIAENPSRVRKKELLDMAPGPSVQSKLLTNKGTPKAPETQTEVSNMSANIETENKESAPQIKNKSKNKKPTKSPEASDQVENEPAPKSISRCTLKEGKMSESKNQETSPDILSEKSGVVTKENETREEQQDKTHLESNKIPDKLSQLKAGDQIEKSPGIAASLLSISFRSPLLEMPFNVPRIFQFPTKKQQIEILEYKKLKPISPRFLLQKGAKSDDTAKQFPSNGKDSTLKPKSYEILHDEELPDVKDKKNVSEGIKRAVAPLCEDIIETSTTLPGAIGAVESAYLDNSTEAETTLPSEAEATNPLELTESFLQNNTSMEKTPKVEKILPDDGSASPIKNNVDSKDVKTVTVPIFEEQLVSDSDDDVMLVDDSNIDVSYGDSDIEPIPVENRQSLDIIRDLLRTATPLNSLPSRGDTVIFKLLKIKGNANSGTTEFVAGRCTYVNRRTKIVTVETITYPPEIGRMLRQYYMSGLDESSEDVRTLSIHLKDMLEAKIIVATID</sequence>
<evidence type="ECO:0000313" key="4">
    <source>
        <dbReference type="FlyBase" id="FBgn0033265"/>
    </source>
</evidence>
<reference evidence="3 5" key="11">
    <citation type="journal article" date="2015" name="Genome Res.">
        <title>The Release 6 reference sequence of the Drosophila melanogaster genome.</title>
        <authorList>
            <person name="Hoskins R.A."/>
            <person name="Carlson J.W."/>
            <person name="Wan K.H."/>
            <person name="Park S."/>
            <person name="Mendez I."/>
            <person name="Galle S.E."/>
            <person name="Booth B.W."/>
            <person name="Pfeiffer B.D."/>
            <person name="George R.A."/>
            <person name="Svirskas R."/>
            <person name="Krzywinski M."/>
            <person name="Schein J."/>
            <person name="Accardo M.C."/>
            <person name="Damia E."/>
            <person name="Messina G."/>
            <person name="Mendez-Lago M."/>
            <person name="de Pablos B."/>
            <person name="Demakova O.V."/>
            <person name="Andreyeva E.N."/>
            <person name="Boldyreva L.V."/>
            <person name="Marra M."/>
            <person name="Carvalho A.B."/>
            <person name="Dimitri P."/>
            <person name="Villasante A."/>
            <person name="Zhimulev I.F."/>
            <person name="Rubin G.M."/>
            <person name="Karpen G.H."/>
            <person name="Celniker S.E."/>
        </authorList>
    </citation>
    <scope>NUCLEOTIDE SEQUENCE [LARGE SCALE GENOMIC DNA]</scope>
    <source>
        <strain evidence="5">Berkeley</strain>
    </source>
</reference>